<dbReference type="GO" id="GO:0016787">
    <property type="term" value="F:hydrolase activity"/>
    <property type="evidence" value="ECO:0007669"/>
    <property type="project" value="InterPro"/>
</dbReference>
<sequence>MKLHVLSDLHLEFGGPFVVPDVDRDVLVLGGDIGVGPGALEFIQDQAKKSPVILVLGNHEYYKHDFGYIRHYWGDTGIDGLHLLDNCSTLIDGIRFLGTTLWTDFAGGNGPVMRFARERMYDFLVIEKNGKPFSPVDALMEHERSKKWLVRELTESAEPVMVITHHAPSYNSINGKFRGNRLNPAFASHLDEIIREYQPRLWIHGHMHDSFDYMIGETRIVCNPRGYAGYQLNERFKIDLVIEV</sequence>
<reference evidence="2 3" key="1">
    <citation type="submission" date="2020-08" db="EMBL/GenBank/DDBJ databases">
        <title>Bridging the membrane lipid divide: bacteria of the FCB group superphylum have the potential to synthesize archaeal ether lipids.</title>
        <authorList>
            <person name="Villanueva L."/>
            <person name="Von Meijenfeldt F.A.B."/>
            <person name="Westbye A.B."/>
            <person name="Yadav S."/>
            <person name="Hopmans E.C."/>
            <person name="Dutilh B.E."/>
            <person name="Sinninghe Damste J.S."/>
        </authorList>
    </citation>
    <scope>NUCLEOTIDE SEQUENCE [LARGE SCALE GENOMIC DNA]</scope>
    <source>
        <strain evidence="2">NIOZ-UU47</strain>
    </source>
</reference>
<evidence type="ECO:0000259" key="1">
    <source>
        <dbReference type="Pfam" id="PF00149"/>
    </source>
</evidence>
<dbReference type="SUPFAM" id="SSF56300">
    <property type="entry name" value="Metallo-dependent phosphatases"/>
    <property type="match status" value="1"/>
</dbReference>
<dbReference type="Gene3D" id="3.60.21.10">
    <property type="match status" value="1"/>
</dbReference>
<dbReference type="PANTHER" id="PTHR37844">
    <property type="entry name" value="SER/THR PROTEIN PHOSPHATASE SUPERFAMILY (AFU_ORTHOLOGUE AFUA_1G14840)"/>
    <property type="match status" value="1"/>
</dbReference>
<evidence type="ECO:0000313" key="3">
    <source>
        <dbReference type="Proteomes" id="UP000614424"/>
    </source>
</evidence>
<dbReference type="Proteomes" id="UP000614424">
    <property type="component" value="Unassembled WGS sequence"/>
</dbReference>
<dbReference type="Pfam" id="PF00149">
    <property type="entry name" value="Metallophos"/>
    <property type="match status" value="1"/>
</dbReference>
<evidence type="ECO:0000313" key="2">
    <source>
        <dbReference type="EMBL" id="MBC8318821.1"/>
    </source>
</evidence>
<organism evidence="2 3">
    <name type="scientific">Candidatus Desulfobia pelagia</name>
    <dbReference type="NCBI Taxonomy" id="2841692"/>
    <lineage>
        <taxon>Bacteria</taxon>
        <taxon>Pseudomonadati</taxon>
        <taxon>Thermodesulfobacteriota</taxon>
        <taxon>Desulfobulbia</taxon>
        <taxon>Desulfobulbales</taxon>
        <taxon>Desulfobulbaceae</taxon>
        <taxon>Candidatus Desulfobia</taxon>
    </lineage>
</organism>
<dbReference type="AlphaFoldDB" id="A0A8J6NF79"/>
<dbReference type="PANTHER" id="PTHR37844:SF2">
    <property type="entry name" value="SER_THR PROTEIN PHOSPHATASE SUPERFAMILY (AFU_ORTHOLOGUE AFUA_1G14840)"/>
    <property type="match status" value="1"/>
</dbReference>
<comment type="caution">
    <text evidence="2">The sequence shown here is derived from an EMBL/GenBank/DDBJ whole genome shotgun (WGS) entry which is preliminary data.</text>
</comment>
<dbReference type="InterPro" id="IPR004843">
    <property type="entry name" value="Calcineurin-like_PHP"/>
</dbReference>
<protein>
    <submittedName>
        <fullName evidence="2">Metallophosphoesterase</fullName>
    </submittedName>
</protein>
<name>A0A8J6NF79_9BACT</name>
<accession>A0A8J6NF79</accession>
<gene>
    <name evidence="2" type="ORF">H8E41_13030</name>
</gene>
<proteinExistence type="predicted"/>
<dbReference type="InterPro" id="IPR029052">
    <property type="entry name" value="Metallo-depent_PP-like"/>
</dbReference>
<dbReference type="EMBL" id="JACNJZ010000189">
    <property type="protein sequence ID" value="MBC8318821.1"/>
    <property type="molecule type" value="Genomic_DNA"/>
</dbReference>
<feature type="domain" description="Calcineurin-like phosphoesterase" evidence="1">
    <location>
        <begin position="18"/>
        <end position="209"/>
    </location>
</feature>